<organism evidence="4 5">
    <name type="scientific">Scheffersomyces stipitis (strain ATCC 58785 / CBS 6054 / NBRC 10063 / NRRL Y-11545)</name>
    <name type="common">Yeast</name>
    <name type="synonym">Pichia stipitis</name>
    <dbReference type="NCBI Taxonomy" id="322104"/>
    <lineage>
        <taxon>Eukaryota</taxon>
        <taxon>Fungi</taxon>
        <taxon>Dikarya</taxon>
        <taxon>Ascomycota</taxon>
        <taxon>Saccharomycotina</taxon>
        <taxon>Pichiomycetes</taxon>
        <taxon>Debaryomycetaceae</taxon>
        <taxon>Scheffersomyces</taxon>
    </lineage>
</organism>
<keyword evidence="3" id="KW-0687">Ribonucleoprotein</keyword>
<evidence type="ECO:0000313" key="5">
    <source>
        <dbReference type="Proteomes" id="UP000002258"/>
    </source>
</evidence>
<comment type="similarity">
    <text evidence="1">Belongs to the bacterial ribosomal protein bS21 family.</text>
</comment>
<evidence type="ECO:0000256" key="1">
    <source>
        <dbReference type="ARBA" id="ARBA00006640"/>
    </source>
</evidence>
<dbReference type="eggNOG" id="ENOG502SYGP">
    <property type="taxonomic scope" value="Eukaryota"/>
</dbReference>
<dbReference type="GO" id="GO:0070124">
    <property type="term" value="P:mitochondrial translational initiation"/>
    <property type="evidence" value="ECO:0007669"/>
    <property type="project" value="TreeGrafter"/>
</dbReference>
<dbReference type="OrthoDB" id="2501249at2759"/>
<evidence type="ECO:0000256" key="3">
    <source>
        <dbReference type="ARBA" id="ARBA00023274"/>
    </source>
</evidence>
<keyword evidence="2" id="KW-0689">Ribosomal protein</keyword>
<keyword evidence="5" id="KW-1185">Reference proteome</keyword>
<dbReference type="PANTHER" id="PTHR41237">
    <property type="entry name" value="37S RIBOSOMAL PROTEIN MRP21, MITOCHONDRIAL"/>
    <property type="match status" value="1"/>
</dbReference>
<dbReference type="GeneID" id="4837743"/>
<dbReference type="RefSeq" id="XP_001383668.1">
    <property type="nucleotide sequence ID" value="XM_001383631.1"/>
</dbReference>
<name>A3LQY6_PICST</name>
<dbReference type="EMBL" id="CP000497">
    <property type="protein sequence ID" value="ABN65639.1"/>
    <property type="molecule type" value="Genomic_DNA"/>
</dbReference>
<dbReference type="GO" id="GO:0003735">
    <property type="term" value="F:structural constituent of ribosome"/>
    <property type="evidence" value="ECO:0007669"/>
    <property type="project" value="InterPro"/>
</dbReference>
<dbReference type="OMA" id="YIRPAKY"/>
<dbReference type="GO" id="GO:0005763">
    <property type="term" value="C:mitochondrial small ribosomal subunit"/>
    <property type="evidence" value="ECO:0007669"/>
    <property type="project" value="TreeGrafter"/>
</dbReference>
<accession>A3LQY6</accession>
<dbReference type="STRING" id="322104.A3LQY6"/>
<dbReference type="PANTHER" id="PTHR41237:SF1">
    <property type="entry name" value="SMALL RIBOSOMAL SUBUNIT PROTEIN BS21M"/>
    <property type="match status" value="1"/>
</dbReference>
<reference evidence="4 5" key="1">
    <citation type="journal article" date="2007" name="Nat. Biotechnol.">
        <title>Genome sequence of the lignocellulose-bioconverting and xylose-fermenting yeast Pichia stipitis.</title>
        <authorList>
            <person name="Jeffries T.W."/>
            <person name="Grigoriev I.V."/>
            <person name="Grimwood J."/>
            <person name="Laplaza J.M."/>
            <person name="Aerts A."/>
            <person name="Salamov A."/>
            <person name="Schmutz J."/>
            <person name="Lindquist E."/>
            <person name="Dehal P."/>
            <person name="Shapiro H."/>
            <person name="Jin Y.S."/>
            <person name="Passoth V."/>
            <person name="Richardson P.M."/>
        </authorList>
    </citation>
    <scope>NUCLEOTIDE SEQUENCE [LARGE SCALE GENOMIC DNA]</scope>
    <source>
        <strain evidence="5">ATCC 58785 / CBS 6054 / NBRC 10063 / NRRL Y-11545</strain>
    </source>
</reference>
<dbReference type="HOGENOM" id="CLU_119637_0_0_1"/>
<evidence type="ECO:0000313" key="4">
    <source>
        <dbReference type="EMBL" id="ABN65639.1"/>
    </source>
</evidence>
<dbReference type="Proteomes" id="UP000002258">
    <property type="component" value="Chromosome 3"/>
</dbReference>
<sequence length="187" mass="21183">MFKSAMHRSVGVIPRSLAITSFNKQFVGAPVALVRYNSSFDQLKNSKANQKSSNSKKNNNGINDINELLNSSLELSENSAFLHSKSSDYGLGDVVPNPRDVAKNIREMGPVAGRAVDVHYGGLGKAFAGVRRLGFTNKIKHYQKVQERYIRPAKYAKQKKREWWRRKFSEGFKDLMSQVNDARRRGY</sequence>
<dbReference type="InParanoid" id="A3LQY6"/>
<protein>
    <submittedName>
        <fullName evidence="4">Uncharacterized protein</fullName>
    </submittedName>
</protein>
<dbReference type="Pfam" id="PF01165">
    <property type="entry name" value="Ribosomal_S21"/>
    <property type="match status" value="1"/>
</dbReference>
<proteinExistence type="inferred from homology"/>
<dbReference type="InterPro" id="IPR001911">
    <property type="entry name" value="Ribosomal_bS21"/>
</dbReference>
<gene>
    <name evidence="4" type="ORF">PICST_30495</name>
</gene>
<dbReference type="KEGG" id="pic:PICST_30495"/>
<dbReference type="InterPro" id="IPR052837">
    <property type="entry name" value="Mitoribosomal_bS21"/>
</dbReference>
<dbReference type="AlphaFoldDB" id="A3LQY6"/>
<evidence type="ECO:0000256" key="2">
    <source>
        <dbReference type="ARBA" id="ARBA00022980"/>
    </source>
</evidence>